<feature type="transmembrane region" description="Helical" evidence="1">
    <location>
        <begin position="29"/>
        <end position="48"/>
    </location>
</feature>
<protein>
    <submittedName>
        <fullName evidence="2">Porin</fullName>
    </submittedName>
</protein>
<keyword evidence="1" id="KW-0472">Membrane</keyword>
<gene>
    <name evidence="2" type="ORF">JZO85_12045</name>
</gene>
<dbReference type="EMBL" id="JAFLVR010000027">
    <property type="protein sequence ID" value="MBO0453008.1"/>
    <property type="molecule type" value="Genomic_DNA"/>
</dbReference>
<keyword evidence="1" id="KW-1133">Transmembrane helix</keyword>
<comment type="caution">
    <text evidence="2">The sequence shown here is derived from an EMBL/GenBank/DDBJ whole genome shotgun (WGS) entry which is preliminary data.</text>
</comment>
<evidence type="ECO:0000256" key="1">
    <source>
        <dbReference type="SAM" id="Phobius"/>
    </source>
</evidence>
<evidence type="ECO:0000313" key="3">
    <source>
        <dbReference type="Proteomes" id="UP000664495"/>
    </source>
</evidence>
<proteinExistence type="predicted"/>
<sequence length="95" mass="10701">MIILEKYVYAAMLSFCIFLKLTSVISLSFFLLLFGIVAGILAGRVFLFRKYDLFLPVFKADVLSDNGKILVLCASVFVYLLSLSFIAIGSWLYLI</sequence>
<keyword evidence="1" id="KW-0812">Transmembrane</keyword>
<name>A0ABS3HIB3_9ENTE</name>
<reference evidence="2 3" key="1">
    <citation type="submission" date="2021-03" db="EMBL/GenBank/DDBJ databases">
        <title>Enterococcal diversity collection.</title>
        <authorList>
            <person name="Gilmore M.S."/>
            <person name="Schwartzman J."/>
            <person name="Van Tyne D."/>
            <person name="Martin M."/>
            <person name="Earl A.M."/>
            <person name="Manson A.L."/>
            <person name="Straub T."/>
            <person name="Salamzade R."/>
            <person name="Saavedra J."/>
            <person name="Lebreton F."/>
            <person name="Prichula J."/>
            <person name="Schaufler K."/>
            <person name="Gaca A."/>
            <person name="Sgardioli B."/>
            <person name="Wagenaar J."/>
            <person name="Strong T."/>
        </authorList>
    </citation>
    <scope>NUCLEOTIDE SEQUENCE [LARGE SCALE GENOMIC DNA]</scope>
    <source>
        <strain evidence="2 3">MJM16</strain>
    </source>
</reference>
<feature type="transmembrane region" description="Helical" evidence="1">
    <location>
        <begin position="69"/>
        <end position="94"/>
    </location>
</feature>
<keyword evidence="3" id="KW-1185">Reference proteome</keyword>
<feature type="transmembrane region" description="Helical" evidence="1">
    <location>
        <begin position="7"/>
        <end position="23"/>
    </location>
</feature>
<accession>A0ABS3HIB3</accession>
<organism evidence="2 3">
    <name type="scientific">Candidatus Enterococcus murrayae</name>
    <dbReference type="NCBI Taxonomy" id="2815321"/>
    <lineage>
        <taxon>Bacteria</taxon>
        <taxon>Bacillati</taxon>
        <taxon>Bacillota</taxon>
        <taxon>Bacilli</taxon>
        <taxon>Lactobacillales</taxon>
        <taxon>Enterococcaceae</taxon>
        <taxon>Enterococcus</taxon>
    </lineage>
</organism>
<dbReference type="RefSeq" id="WP_207108779.1">
    <property type="nucleotide sequence ID" value="NZ_JAFLVR010000027.1"/>
</dbReference>
<evidence type="ECO:0000313" key="2">
    <source>
        <dbReference type="EMBL" id="MBO0453008.1"/>
    </source>
</evidence>
<dbReference type="Proteomes" id="UP000664495">
    <property type="component" value="Unassembled WGS sequence"/>
</dbReference>